<proteinExistence type="predicted"/>
<name>A0ABP7CU37_9MICO</name>
<gene>
    <name evidence="1" type="ORF">GCM10022399_08960</name>
</gene>
<comment type="caution">
    <text evidence="1">The sequence shown here is derived from an EMBL/GenBank/DDBJ whole genome shotgun (WGS) entry which is preliminary data.</text>
</comment>
<sequence>MKPPLGPCGIAGAQVVDDPSLQVGTFITDSHVGHLTASRSQSDDLRVAQVGRQTVLQPSFFLVKRFSDISPGDCGIMHGAGELLPKYTSNTGIDRDER</sequence>
<dbReference type="RefSeq" id="WP_344942101.1">
    <property type="nucleotide sequence ID" value="NZ_BAABDC010000001.1"/>
</dbReference>
<protein>
    <submittedName>
        <fullName evidence="1">Uncharacterized protein</fullName>
    </submittedName>
</protein>
<dbReference type="Proteomes" id="UP001501468">
    <property type="component" value="Unassembled WGS sequence"/>
</dbReference>
<keyword evidence="2" id="KW-1185">Reference proteome</keyword>
<evidence type="ECO:0000313" key="2">
    <source>
        <dbReference type="Proteomes" id="UP001501468"/>
    </source>
</evidence>
<evidence type="ECO:0000313" key="1">
    <source>
        <dbReference type="EMBL" id="GAA3694602.1"/>
    </source>
</evidence>
<dbReference type="EMBL" id="BAABDC010000001">
    <property type="protein sequence ID" value="GAA3694602.1"/>
    <property type="molecule type" value="Genomic_DNA"/>
</dbReference>
<accession>A0ABP7CU37</accession>
<organism evidence="1 2">
    <name type="scientific">Terrabacter ginsenosidimutans</name>
    <dbReference type="NCBI Taxonomy" id="490575"/>
    <lineage>
        <taxon>Bacteria</taxon>
        <taxon>Bacillati</taxon>
        <taxon>Actinomycetota</taxon>
        <taxon>Actinomycetes</taxon>
        <taxon>Micrococcales</taxon>
        <taxon>Intrasporangiaceae</taxon>
        <taxon>Terrabacter</taxon>
    </lineage>
</organism>
<reference evidence="2" key="1">
    <citation type="journal article" date="2019" name="Int. J. Syst. Evol. Microbiol.">
        <title>The Global Catalogue of Microorganisms (GCM) 10K type strain sequencing project: providing services to taxonomists for standard genome sequencing and annotation.</title>
        <authorList>
            <consortium name="The Broad Institute Genomics Platform"/>
            <consortium name="The Broad Institute Genome Sequencing Center for Infectious Disease"/>
            <person name="Wu L."/>
            <person name="Ma J."/>
        </authorList>
    </citation>
    <scope>NUCLEOTIDE SEQUENCE [LARGE SCALE GENOMIC DNA]</scope>
    <source>
        <strain evidence="2">JCM 17125</strain>
    </source>
</reference>